<keyword evidence="1" id="KW-0812">Transmembrane</keyword>
<dbReference type="EMBL" id="LJIW01000001">
    <property type="protein sequence ID" value="PNG94045.1"/>
    <property type="molecule type" value="Genomic_DNA"/>
</dbReference>
<keyword evidence="1" id="KW-1133">Transmembrane helix</keyword>
<protein>
    <recommendedName>
        <fullName evidence="4">MFS transporter</fullName>
    </recommendedName>
</protein>
<gene>
    <name evidence="2" type="ORF">SMF913_10070</name>
</gene>
<dbReference type="RefSeq" id="WP_180990501.1">
    <property type="nucleotide sequence ID" value="NZ_LJIW01000001.1"/>
</dbReference>
<feature type="transmembrane region" description="Helical" evidence="1">
    <location>
        <begin position="32"/>
        <end position="59"/>
    </location>
</feature>
<evidence type="ECO:0000256" key="1">
    <source>
        <dbReference type="SAM" id="Phobius"/>
    </source>
</evidence>
<keyword evidence="1" id="KW-0472">Membrane</keyword>
<sequence length="71" mass="7243">MHTAQAMDSGRRGRDLAVIESPGRLMGLAAPLVGGVVIAAGGQAALLLIAVGLTLAALVPARRIRRNETIS</sequence>
<accession>A0A2J7Z188</accession>
<comment type="caution">
    <text evidence="2">The sequence shown here is derived from an EMBL/GenBank/DDBJ whole genome shotgun (WGS) entry which is preliminary data.</text>
</comment>
<reference evidence="2 3" key="1">
    <citation type="submission" date="2015-09" db="EMBL/GenBank/DDBJ databases">
        <title>Genome sequence, genome mining and natural product profiling of a biocontrol bacterium Streptomyces malaysiensis F913.</title>
        <authorList>
            <person name="Xu Y."/>
            <person name="Wei J."/>
            <person name="Xie J."/>
            <person name="Li T."/>
            <person name="Zhou Z."/>
        </authorList>
    </citation>
    <scope>NUCLEOTIDE SEQUENCE [LARGE SCALE GENOMIC DNA]</scope>
    <source>
        <strain evidence="2 3">F913</strain>
    </source>
</reference>
<proteinExistence type="predicted"/>
<keyword evidence="3" id="KW-1185">Reference proteome</keyword>
<dbReference type="SUPFAM" id="SSF103473">
    <property type="entry name" value="MFS general substrate transporter"/>
    <property type="match status" value="1"/>
</dbReference>
<dbReference type="InterPro" id="IPR036259">
    <property type="entry name" value="MFS_trans_sf"/>
</dbReference>
<dbReference type="Gene3D" id="1.20.1250.20">
    <property type="entry name" value="MFS general substrate transporter like domains"/>
    <property type="match status" value="1"/>
</dbReference>
<evidence type="ECO:0000313" key="3">
    <source>
        <dbReference type="Proteomes" id="UP000236520"/>
    </source>
</evidence>
<name>A0A2J7Z188_STRMQ</name>
<organism evidence="2 3">
    <name type="scientific">Streptomyces malaysiensis</name>
    <dbReference type="NCBI Taxonomy" id="92644"/>
    <lineage>
        <taxon>Bacteria</taxon>
        <taxon>Bacillati</taxon>
        <taxon>Actinomycetota</taxon>
        <taxon>Actinomycetes</taxon>
        <taxon>Kitasatosporales</taxon>
        <taxon>Streptomycetaceae</taxon>
        <taxon>Streptomyces</taxon>
        <taxon>Streptomyces violaceusniger group</taxon>
    </lineage>
</organism>
<dbReference type="Proteomes" id="UP000236520">
    <property type="component" value="Unassembled WGS sequence"/>
</dbReference>
<dbReference type="AlphaFoldDB" id="A0A2J7Z188"/>
<evidence type="ECO:0008006" key="4">
    <source>
        <dbReference type="Google" id="ProtNLM"/>
    </source>
</evidence>
<evidence type="ECO:0000313" key="2">
    <source>
        <dbReference type="EMBL" id="PNG94045.1"/>
    </source>
</evidence>